<dbReference type="Proteomes" id="UP001172778">
    <property type="component" value="Unassembled WGS sequence"/>
</dbReference>
<protein>
    <submittedName>
        <fullName evidence="2">Uncharacterized protein</fullName>
    </submittedName>
</protein>
<dbReference type="RefSeq" id="WP_284102436.1">
    <property type="nucleotide sequence ID" value="NZ_JARRAF010000031.1"/>
</dbReference>
<gene>
    <name evidence="2" type="ORF">PZA18_18930</name>
</gene>
<accession>A0ABT7E1E7</accession>
<reference evidence="2" key="1">
    <citation type="submission" date="2023-03" db="EMBL/GenBank/DDBJ databases">
        <title>Chitinimonas shenzhenensis gen. nov., sp. nov., a novel member of family Burkholderiaceae isolated from activated sludge collected in Shen Zhen, China.</title>
        <authorList>
            <person name="Wang X."/>
        </authorList>
    </citation>
    <scope>NUCLEOTIDE SEQUENCE</scope>
    <source>
        <strain evidence="2">DQS-5</strain>
    </source>
</reference>
<keyword evidence="3" id="KW-1185">Reference proteome</keyword>
<feature type="region of interest" description="Disordered" evidence="1">
    <location>
        <begin position="1"/>
        <end position="109"/>
    </location>
</feature>
<comment type="caution">
    <text evidence="2">The sequence shown here is derived from an EMBL/GenBank/DDBJ whole genome shotgun (WGS) entry which is preliminary data.</text>
</comment>
<dbReference type="EMBL" id="JARRAF010000031">
    <property type="protein sequence ID" value="MDK2126121.1"/>
    <property type="molecule type" value="Genomic_DNA"/>
</dbReference>
<proteinExistence type="predicted"/>
<evidence type="ECO:0000313" key="3">
    <source>
        <dbReference type="Proteomes" id="UP001172778"/>
    </source>
</evidence>
<sequence length="109" mass="12811">MKYKKRRKGLRWHTITQQCRAATQLGPRKTRSQPEREREQAIHEEKPLATTSAKGNNKREARPVRTPIRRRRSSTKTKADNFKAGKKKAAENQRLFSGMWRKGRDSNPR</sequence>
<name>A0ABT7E1E7_9NEIS</name>
<feature type="compositionally biased region" description="Basic residues" evidence="1">
    <location>
        <begin position="1"/>
        <end position="11"/>
    </location>
</feature>
<organism evidence="2 3">
    <name type="scientific">Parachitinimonas caeni</name>
    <dbReference type="NCBI Taxonomy" id="3031301"/>
    <lineage>
        <taxon>Bacteria</taxon>
        <taxon>Pseudomonadati</taxon>
        <taxon>Pseudomonadota</taxon>
        <taxon>Betaproteobacteria</taxon>
        <taxon>Neisseriales</taxon>
        <taxon>Chitinibacteraceae</taxon>
        <taxon>Parachitinimonas</taxon>
    </lineage>
</organism>
<evidence type="ECO:0000256" key="1">
    <source>
        <dbReference type="SAM" id="MobiDB-lite"/>
    </source>
</evidence>
<feature type="compositionally biased region" description="Basic and acidic residues" evidence="1">
    <location>
        <begin position="77"/>
        <end position="91"/>
    </location>
</feature>
<feature type="compositionally biased region" description="Basic and acidic residues" evidence="1">
    <location>
        <begin position="32"/>
        <end position="47"/>
    </location>
</feature>
<evidence type="ECO:0000313" key="2">
    <source>
        <dbReference type="EMBL" id="MDK2126121.1"/>
    </source>
</evidence>